<name>A0A9D4UAE8_ADICA</name>
<reference evidence="2" key="1">
    <citation type="submission" date="2021-01" db="EMBL/GenBank/DDBJ databases">
        <title>Adiantum capillus-veneris genome.</title>
        <authorList>
            <person name="Fang Y."/>
            <person name="Liao Q."/>
        </authorList>
    </citation>
    <scope>NUCLEOTIDE SEQUENCE</scope>
    <source>
        <strain evidence="2">H3</strain>
        <tissue evidence="2">Leaf</tissue>
    </source>
</reference>
<evidence type="ECO:0000256" key="1">
    <source>
        <dbReference type="SAM" id="MobiDB-lite"/>
    </source>
</evidence>
<keyword evidence="3" id="KW-1185">Reference proteome</keyword>
<feature type="compositionally biased region" description="Basic and acidic residues" evidence="1">
    <location>
        <begin position="135"/>
        <end position="155"/>
    </location>
</feature>
<feature type="compositionally biased region" description="Polar residues" evidence="1">
    <location>
        <begin position="105"/>
        <end position="122"/>
    </location>
</feature>
<proteinExistence type="predicted"/>
<evidence type="ECO:0000313" key="3">
    <source>
        <dbReference type="Proteomes" id="UP000886520"/>
    </source>
</evidence>
<dbReference type="Proteomes" id="UP000886520">
    <property type="component" value="Chromosome 20"/>
</dbReference>
<accession>A0A9D4UAE8</accession>
<sequence>MQLLLLPETEKYDETLTVQEMDSQSPSSYSQASQDCSFPISPFGGSPFGFRPFHPPIRPATQHIAKRSPFPSPPQADTTTITMEGDTSKGINGDEVSESHASALGDSNNIDQQDSESPSQAQAIEDAGEGASSAAKERVLGPARDQRQRKDKKIEDSLVDMANTAKIMAAQQKESEAARKVEQAEKLKLLASLNNAFAGFLDAMEDELVVLACFFALIIGAIAALELVEYDDAGMVDYMYQVHVLTCFICRVIPARAAHTGRRRHENRACWAYPWPHTFMEQCLSGSYSDKMFKSRLRVSRDTFNFLTAWLAPKMRRSDTNCRKAITVEKRVCVALHRLASGASLQIIADMYSISIAAAQEIVIQFCDAVSSSGLHDLFVKWPSTDRMQSLAKDFEAIHDSFDEGWIREAQGELQRAQAQLDATSLDTTVRSGLNDALAEVSCLMDSDSSQAVERAQNGGDVSSDVVVSGAHRRDNIARVMFKERERRNAVAVFGDNDSADESFESESSSTNPCTAVLQGAGHSRAVCNHPKSIASQQMLRYFFKSVGTPQIFVVLNIAMLCNSSILHSKLRPLLVILLANISLNWATEDKDPIRFTKMNASFATSFAADSVQAPSCDIDTSGSLGLLDSCTTRKARA</sequence>
<comment type="caution">
    <text evidence="2">The sequence shown here is derived from an EMBL/GenBank/DDBJ whole genome shotgun (WGS) entry which is preliminary data.</text>
</comment>
<evidence type="ECO:0000313" key="2">
    <source>
        <dbReference type="EMBL" id="KAI5064295.1"/>
    </source>
</evidence>
<organism evidence="2 3">
    <name type="scientific">Adiantum capillus-veneris</name>
    <name type="common">Maidenhair fern</name>
    <dbReference type="NCBI Taxonomy" id="13818"/>
    <lineage>
        <taxon>Eukaryota</taxon>
        <taxon>Viridiplantae</taxon>
        <taxon>Streptophyta</taxon>
        <taxon>Embryophyta</taxon>
        <taxon>Tracheophyta</taxon>
        <taxon>Polypodiopsida</taxon>
        <taxon>Polypodiidae</taxon>
        <taxon>Polypodiales</taxon>
        <taxon>Pteridineae</taxon>
        <taxon>Pteridaceae</taxon>
        <taxon>Vittarioideae</taxon>
        <taxon>Adiantum</taxon>
    </lineage>
</organism>
<dbReference type="AlphaFoldDB" id="A0A9D4UAE8"/>
<dbReference type="EMBL" id="JABFUD020000020">
    <property type="protein sequence ID" value="KAI5064295.1"/>
    <property type="molecule type" value="Genomic_DNA"/>
</dbReference>
<feature type="region of interest" description="Disordered" evidence="1">
    <location>
        <begin position="63"/>
        <end position="155"/>
    </location>
</feature>
<protein>
    <submittedName>
        <fullName evidence="2">Uncharacterized protein</fullName>
    </submittedName>
</protein>
<gene>
    <name evidence="2" type="ORF">GOP47_0020965</name>
</gene>
<dbReference type="OrthoDB" id="6627079at2759"/>